<evidence type="ECO:0000313" key="2">
    <source>
        <dbReference type="EMBL" id="KAF6017857.1"/>
    </source>
</evidence>
<name>A0A7J7IWC0_BUGNE</name>
<dbReference type="PANTHER" id="PTHR10697">
    <property type="entry name" value="MAMMALIAN EPENDYMIN-RELATED PROTEIN 1"/>
    <property type="match status" value="1"/>
</dbReference>
<evidence type="ECO:0000256" key="1">
    <source>
        <dbReference type="SAM" id="SignalP"/>
    </source>
</evidence>
<dbReference type="Proteomes" id="UP000593567">
    <property type="component" value="Unassembled WGS sequence"/>
</dbReference>
<dbReference type="GO" id="GO:0007160">
    <property type="term" value="P:cell-matrix adhesion"/>
    <property type="evidence" value="ECO:0007669"/>
    <property type="project" value="InterPro"/>
</dbReference>
<protein>
    <submittedName>
        <fullName evidence="2">Uncharacterized protein</fullName>
    </submittedName>
</protein>
<organism evidence="2 3">
    <name type="scientific">Bugula neritina</name>
    <name type="common">Brown bryozoan</name>
    <name type="synonym">Sertularia neritina</name>
    <dbReference type="NCBI Taxonomy" id="10212"/>
    <lineage>
        <taxon>Eukaryota</taxon>
        <taxon>Metazoa</taxon>
        <taxon>Spiralia</taxon>
        <taxon>Lophotrochozoa</taxon>
        <taxon>Bryozoa</taxon>
        <taxon>Gymnolaemata</taxon>
        <taxon>Cheilostomatida</taxon>
        <taxon>Flustrina</taxon>
        <taxon>Buguloidea</taxon>
        <taxon>Bugulidae</taxon>
        <taxon>Bugula</taxon>
    </lineage>
</organism>
<keyword evidence="1" id="KW-0732">Signal</keyword>
<dbReference type="GO" id="GO:0005509">
    <property type="term" value="F:calcium ion binding"/>
    <property type="evidence" value="ECO:0007669"/>
    <property type="project" value="InterPro"/>
</dbReference>
<comment type="caution">
    <text evidence="2">The sequence shown here is derived from an EMBL/GenBank/DDBJ whole genome shotgun (WGS) entry which is preliminary data.</text>
</comment>
<dbReference type="PANTHER" id="PTHR10697:SF1">
    <property type="entry name" value="MAMMALIAN EPENDYMIN-RELATED PROTEIN 1"/>
    <property type="match status" value="1"/>
</dbReference>
<dbReference type="EMBL" id="VXIV02003354">
    <property type="protein sequence ID" value="KAF6017857.1"/>
    <property type="molecule type" value="Genomic_DNA"/>
</dbReference>
<dbReference type="GO" id="GO:0005576">
    <property type="term" value="C:extracellular region"/>
    <property type="evidence" value="ECO:0007669"/>
    <property type="project" value="InterPro"/>
</dbReference>
<dbReference type="OrthoDB" id="6084362at2759"/>
<accession>A0A7J7IWC0</accession>
<dbReference type="InterPro" id="IPR001299">
    <property type="entry name" value="Ependymin"/>
</dbReference>
<sequence>MQVKSLYLLLVTAGVSALALPVTPSERKCMPLQWESSVYGKVAEVVQGTGMVADIFATTSVDSSKHRASFRESVYVNGNFIGNYTTLFFKDVGYMINTINMECIKNQTQEILQICSDSEFLTHLFSWNIGNKVTDTYRMTLSNRTAVITVLRDSFTLLSEVVEQIYAGAPQMISYQYGNITNGIQDESVFDVPSFC</sequence>
<gene>
    <name evidence="2" type="ORF">EB796_023840</name>
</gene>
<reference evidence="2" key="1">
    <citation type="submission" date="2020-06" db="EMBL/GenBank/DDBJ databases">
        <title>Draft genome of Bugula neritina, a colonial animal packing powerful symbionts and potential medicines.</title>
        <authorList>
            <person name="Rayko M."/>
        </authorList>
    </citation>
    <scope>NUCLEOTIDE SEQUENCE [LARGE SCALE GENOMIC DNA]</scope>
    <source>
        <strain evidence="2">Kwan_BN1</strain>
    </source>
</reference>
<evidence type="ECO:0000313" key="3">
    <source>
        <dbReference type="Proteomes" id="UP000593567"/>
    </source>
</evidence>
<feature type="chain" id="PRO_5029687231" evidence="1">
    <location>
        <begin position="18"/>
        <end position="196"/>
    </location>
</feature>
<proteinExistence type="predicted"/>
<dbReference type="GO" id="GO:0005764">
    <property type="term" value="C:lysosome"/>
    <property type="evidence" value="ECO:0007669"/>
    <property type="project" value="TreeGrafter"/>
</dbReference>
<dbReference type="AlphaFoldDB" id="A0A7J7IWC0"/>
<keyword evidence="3" id="KW-1185">Reference proteome</keyword>
<feature type="signal peptide" evidence="1">
    <location>
        <begin position="1"/>
        <end position="17"/>
    </location>
</feature>